<feature type="compositionally biased region" description="Low complexity" evidence="10">
    <location>
        <begin position="35"/>
        <end position="52"/>
    </location>
</feature>
<dbReference type="Proteomes" id="UP001575652">
    <property type="component" value="Unassembled WGS sequence"/>
</dbReference>
<protein>
    <recommendedName>
        <fullName evidence="2">Cytochrome bc1 complex Rieske iron-sulfur subunit</fullName>
    </recommendedName>
    <alternativeName>
        <fullName evidence="8">Cytochrome bc1 reductase complex subunit QcrA</fullName>
    </alternativeName>
</protein>
<keyword evidence="6" id="KW-0411">Iron-sulfur</keyword>
<evidence type="ECO:0000256" key="8">
    <source>
        <dbReference type="ARBA" id="ARBA00029586"/>
    </source>
</evidence>
<evidence type="ECO:0000256" key="5">
    <source>
        <dbReference type="ARBA" id="ARBA00023004"/>
    </source>
</evidence>
<evidence type="ECO:0000313" key="12">
    <source>
        <dbReference type="EMBL" id="MFB0835495.1"/>
    </source>
</evidence>
<evidence type="ECO:0000256" key="4">
    <source>
        <dbReference type="ARBA" id="ARBA00022723"/>
    </source>
</evidence>
<dbReference type="RefSeq" id="WP_373972669.1">
    <property type="nucleotide sequence ID" value="NZ_JBHDLJ010000011.1"/>
</dbReference>
<comment type="cofactor">
    <cofactor evidence="9">
        <name>[2Fe-2S] cluster</name>
        <dbReference type="ChEBI" id="CHEBI:190135"/>
    </cofactor>
</comment>
<proteinExistence type="predicted"/>
<feature type="domain" description="Rieske" evidence="11">
    <location>
        <begin position="47"/>
        <end position="140"/>
    </location>
</feature>
<dbReference type="InterPro" id="IPR005805">
    <property type="entry name" value="Rieske_Fe-S_prot_C"/>
</dbReference>
<gene>
    <name evidence="12" type="ORF">ACETWP_12930</name>
</gene>
<dbReference type="Gene3D" id="2.102.10.10">
    <property type="entry name" value="Rieske [2Fe-2S] iron-sulphur domain"/>
    <property type="match status" value="1"/>
</dbReference>
<keyword evidence="4" id="KW-0479">Metal-binding</keyword>
<feature type="region of interest" description="Disordered" evidence="10">
    <location>
        <begin position="35"/>
        <end position="58"/>
    </location>
</feature>
<comment type="caution">
    <text evidence="12">The sequence shown here is derived from an EMBL/GenBank/DDBJ whole genome shotgun (WGS) entry which is preliminary data.</text>
</comment>
<evidence type="ECO:0000313" key="13">
    <source>
        <dbReference type="Proteomes" id="UP001575652"/>
    </source>
</evidence>
<evidence type="ECO:0000256" key="1">
    <source>
        <dbReference type="ARBA" id="ARBA00002494"/>
    </source>
</evidence>
<evidence type="ECO:0000259" key="11">
    <source>
        <dbReference type="PROSITE" id="PS51296"/>
    </source>
</evidence>
<dbReference type="PROSITE" id="PS51318">
    <property type="entry name" value="TAT"/>
    <property type="match status" value="1"/>
</dbReference>
<evidence type="ECO:0000256" key="9">
    <source>
        <dbReference type="ARBA" id="ARBA00034078"/>
    </source>
</evidence>
<dbReference type="InterPro" id="IPR014349">
    <property type="entry name" value="Rieske_Fe-S_prot"/>
</dbReference>
<dbReference type="Pfam" id="PF00355">
    <property type="entry name" value="Rieske"/>
    <property type="match status" value="1"/>
</dbReference>
<dbReference type="InterPro" id="IPR006311">
    <property type="entry name" value="TAT_signal"/>
</dbReference>
<evidence type="ECO:0000256" key="6">
    <source>
        <dbReference type="ARBA" id="ARBA00023014"/>
    </source>
</evidence>
<accession>A0ABV4US30</accession>
<dbReference type="InterPro" id="IPR017941">
    <property type="entry name" value="Rieske_2Fe-2S"/>
</dbReference>
<evidence type="ECO:0000256" key="10">
    <source>
        <dbReference type="SAM" id="MobiDB-lite"/>
    </source>
</evidence>
<reference evidence="12 13" key="1">
    <citation type="submission" date="2024-09" db="EMBL/GenBank/DDBJ databases">
        <authorList>
            <person name="Salinas-Garcia M.A."/>
            <person name="Prieme A."/>
        </authorList>
    </citation>
    <scope>NUCLEOTIDE SEQUENCE [LARGE SCALE GENOMIC DNA]</scope>
    <source>
        <strain evidence="12 13">DSM 21081</strain>
    </source>
</reference>
<dbReference type="PROSITE" id="PS51296">
    <property type="entry name" value="RIESKE"/>
    <property type="match status" value="1"/>
</dbReference>
<dbReference type="CDD" id="cd03467">
    <property type="entry name" value="Rieske"/>
    <property type="match status" value="1"/>
</dbReference>
<sequence length="142" mass="14615">MNDFLAGKPARRAVLGTSLTAGTVAALTACGGGQEPAASPSAEAEATEATTTDKLPVGGRASVDLKGHNYLLYRPDETTVLAYSAVCTHEGCQVGVGSKVFQCPCHGSEFAFEDGARVAGPAKDPLPSYRAVIEGDKVLVYL</sequence>
<keyword evidence="5" id="KW-0408">Iron</keyword>
<evidence type="ECO:0000256" key="2">
    <source>
        <dbReference type="ARBA" id="ARBA00015816"/>
    </source>
</evidence>
<evidence type="ECO:0000256" key="3">
    <source>
        <dbReference type="ARBA" id="ARBA00022714"/>
    </source>
</evidence>
<keyword evidence="3" id="KW-0001">2Fe-2S</keyword>
<dbReference type="InterPro" id="IPR036922">
    <property type="entry name" value="Rieske_2Fe-2S_sf"/>
</dbReference>
<comment type="function">
    <text evidence="1">Iron-sulfur subunit of the cytochrome bc1 complex, an essential component of the respiratory electron transport chain required for ATP synthesis. The bc1 complex catalyzes the oxidation of menaquinol and the reduction of cytochrome c in the respiratory chain. The bc1 complex operates through a Q-cycle mechanism that couples electron transfer to generation of the proton gradient that drives ATP synthesis.</text>
</comment>
<dbReference type="SUPFAM" id="SSF50022">
    <property type="entry name" value="ISP domain"/>
    <property type="match status" value="1"/>
</dbReference>
<evidence type="ECO:0000256" key="7">
    <source>
        <dbReference type="ARBA" id="ARBA00023157"/>
    </source>
</evidence>
<organism evidence="12 13">
    <name type="scientific">Arthrobacter halodurans</name>
    <dbReference type="NCBI Taxonomy" id="516699"/>
    <lineage>
        <taxon>Bacteria</taxon>
        <taxon>Bacillati</taxon>
        <taxon>Actinomycetota</taxon>
        <taxon>Actinomycetes</taxon>
        <taxon>Micrococcales</taxon>
        <taxon>Micrococcaceae</taxon>
        <taxon>Arthrobacter</taxon>
    </lineage>
</organism>
<keyword evidence="7" id="KW-1015">Disulfide bond</keyword>
<dbReference type="PANTHER" id="PTHR10134">
    <property type="entry name" value="CYTOCHROME B-C1 COMPLEX SUBUNIT RIESKE, MITOCHONDRIAL"/>
    <property type="match status" value="1"/>
</dbReference>
<dbReference type="EMBL" id="JBHDLJ010000011">
    <property type="protein sequence ID" value="MFB0835495.1"/>
    <property type="molecule type" value="Genomic_DNA"/>
</dbReference>
<dbReference type="PRINTS" id="PR00162">
    <property type="entry name" value="RIESKE"/>
</dbReference>
<keyword evidence="13" id="KW-1185">Reference proteome</keyword>
<name>A0ABV4US30_9MICC</name>